<accession>A0A1W9KTB0</accession>
<dbReference type="AlphaFoldDB" id="A0A1W9KTB0"/>
<reference evidence="1 2" key="1">
    <citation type="submission" date="2017-01" db="EMBL/GenBank/DDBJ databases">
        <title>Novel large sulfur bacteria in the metagenomes of groundwater-fed chemosynthetic microbial mats in the Lake Huron basin.</title>
        <authorList>
            <person name="Sharrar A.M."/>
            <person name="Flood B.E."/>
            <person name="Bailey J.V."/>
            <person name="Jones D.S."/>
            <person name="Biddanda B."/>
            <person name="Ruberg S.A."/>
            <person name="Marcus D.N."/>
            <person name="Dick G.J."/>
        </authorList>
    </citation>
    <scope>NUCLEOTIDE SEQUENCE [LARGE SCALE GENOMIC DNA]</scope>
    <source>
        <strain evidence="1">A7</strain>
    </source>
</reference>
<evidence type="ECO:0008006" key="3">
    <source>
        <dbReference type="Google" id="ProtNLM"/>
    </source>
</evidence>
<sequence length="205" mass="23048">MVIILFWTAVFFLLFQFLKRHEGISIKLPFSFSARSATPATEPTMAQTSDAEQNSQIVLPHVPVQHAERIVTQVDQEPAVVSSPQGSVTIYRCKAYSGGIFWSSAHCGSQQALIDRMATVPNGLPFEQQVQIAEGQRVAAMALYDQQPSAEVQRSDRCVALKRERETIESRYTNWQWQPLEVINPDQTRMKGLRAEQARLGCPTQ</sequence>
<evidence type="ECO:0000313" key="2">
    <source>
        <dbReference type="Proteomes" id="UP000192505"/>
    </source>
</evidence>
<dbReference type="EMBL" id="MTEI01000007">
    <property type="protein sequence ID" value="OQW87683.1"/>
    <property type="molecule type" value="Genomic_DNA"/>
</dbReference>
<proteinExistence type="predicted"/>
<gene>
    <name evidence="1" type="ORF">BWK72_12285</name>
</gene>
<evidence type="ECO:0000313" key="1">
    <source>
        <dbReference type="EMBL" id="OQW87683.1"/>
    </source>
</evidence>
<comment type="caution">
    <text evidence="1">The sequence shown here is derived from an EMBL/GenBank/DDBJ whole genome shotgun (WGS) entry which is preliminary data.</text>
</comment>
<name>A0A1W9KTB0_9BURK</name>
<organism evidence="1 2">
    <name type="scientific">Rhodoferax ferrireducens</name>
    <dbReference type="NCBI Taxonomy" id="192843"/>
    <lineage>
        <taxon>Bacteria</taxon>
        <taxon>Pseudomonadati</taxon>
        <taxon>Pseudomonadota</taxon>
        <taxon>Betaproteobacteria</taxon>
        <taxon>Burkholderiales</taxon>
        <taxon>Comamonadaceae</taxon>
        <taxon>Rhodoferax</taxon>
    </lineage>
</organism>
<protein>
    <recommendedName>
        <fullName evidence="3">DUF4124 domain-containing protein</fullName>
    </recommendedName>
</protein>
<dbReference type="Proteomes" id="UP000192505">
    <property type="component" value="Unassembled WGS sequence"/>
</dbReference>